<reference evidence="2" key="1">
    <citation type="submission" date="2025-08" db="UniProtKB">
        <authorList>
            <consortium name="RefSeq"/>
        </authorList>
    </citation>
    <scope>IDENTIFICATION</scope>
    <source>
        <tissue evidence="2">Leaves</tissue>
    </source>
</reference>
<dbReference type="PANTHER" id="PTHR33116:SF86">
    <property type="entry name" value="REVERSE TRANSCRIPTASE DOMAIN-CONTAINING PROTEIN"/>
    <property type="match status" value="1"/>
</dbReference>
<organism evidence="1 2">
    <name type="scientific">Coffea arabica</name>
    <name type="common">Arabian coffee</name>
    <dbReference type="NCBI Taxonomy" id="13443"/>
    <lineage>
        <taxon>Eukaryota</taxon>
        <taxon>Viridiplantae</taxon>
        <taxon>Streptophyta</taxon>
        <taxon>Embryophyta</taxon>
        <taxon>Tracheophyta</taxon>
        <taxon>Spermatophyta</taxon>
        <taxon>Magnoliopsida</taxon>
        <taxon>eudicotyledons</taxon>
        <taxon>Gunneridae</taxon>
        <taxon>Pentapetalae</taxon>
        <taxon>asterids</taxon>
        <taxon>lamiids</taxon>
        <taxon>Gentianales</taxon>
        <taxon>Rubiaceae</taxon>
        <taxon>Ixoroideae</taxon>
        <taxon>Gardenieae complex</taxon>
        <taxon>Bertiereae - Coffeeae clade</taxon>
        <taxon>Coffeeae</taxon>
        <taxon>Coffea</taxon>
    </lineage>
</organism>
<sequence length="438" mass="50788">MARAQSDHHPLLLEDAVGGRKSAGLKPFRFELAWTTHPGFMEEIERCCGTEDDLLQNLVKLSERFQIWNTEVFGNIFHRKRRCLARLNGIQKALSQKESKSLEKNTRFFYLSTIIKQKRNEILSLKDKEGWWQTDRELDVFRRKELLPGVNSTLISLIPKMKSLEVVAHLRPISLCNMNYKVVTKVIVNRLRPLLNELVGPEQATKGKQWRGVKTSRVGPRITHIMFADDLLLCAEATPLQGQIVRSIMVEFCGISGQKINMDKSKFFYSQNVKSTVVKEISKIIGINETKNLGKYLGVPLFHSRVTKGMFQPLLDRIALILVTVLDELEKYARGFLWEDNKKIKRIHHINWETVTQLKKRGGLGIRRIRKVNVAMLATRSWRLFKDEQALWEKVVKESMARQNRWEEFLNKPMQGWVDWNLKDGRIGREGKGKRNGS</sequence>
<accession>A0ABM4X7Q2</accession>
<evidence type="ECO:0000313" key="1">
    <source>
        <dbReference type="Proteomes" id="UP001652660"/>
    </source>
</evidence>
<gene>
    <name evidence="2" type="primary">LOC140038586</name>
</gene>
<dbReference type="PANTHER" id="PTHR33116">
    <property type="entry name" value="REVERSE TRANSCRIPTASE ZINC-BINDING DOMAIN-CONTAINING PROTEIN-RELATED-RELATED"/>
    <property type="match status" value="1"/>
</dbReference>
<evidence type="ECO:0000313" key="2">
    <source>
        <dbReference type="RefSeq" id="XP_071940072.1"/>
    </source>
</evidence>
<dbReference type="GeneID" id="140038586"/>
<protein>
    <submittedName>
        <fullName evidence="2">Uncharacterized protein</fullName>
    </submittedName>
</protein>
<dbReference type="RefSeq" id="XP_071940072.1">
    <property type="nucleotide sequence ID" value="XM_072083971.1"/>
</dbReference>
<dbReference type="Proteomes" id="UP001652660">
    <property type="component" value="Chromosome 3e"/>
</dbReference>
<proteinExistence type="predicted"/>
<name>A0ABM4X7Q2_COFAR</name>
<keyword evidence="1" id="KW-1185">Reference proteome</keyword>